<dbReference type="InterPro" id="IPR020781">
    <property type="entry name" value="ATPase_OSCP/d_CS"/>
</dbReference>
<comment type="function">
    <text evidence="8">F(1)F(0) ATP synthase produces ATP from ADP in the presence of a proton or sodium gradient. F-type ATPases consist of two structural domains, F(1) containing the extramembraneous catalytic core and F(0) containing the membrane proton channel, linked together by a central stalk and a peripheral stalk. During catalysis, ATP synthesis in the catalytic domain of F(1) is coupled via a rotary mechanism of the central stalk subunits to proton translocation.</text>
</comment>
<evidence type="ECO:0000256" key="3">
    <source>
        <dbReference type="ARBA" id="ARBA00022781"/>
    </source>
</evidence>
<dbReference type="SUPFAM" id="SSF47928">
    <property type="entry name" value="N-terminal domain of the delta subunit of the F1F0-ATP synthase"/>
    <property type="match status" value="1"/>
</dbReference>
<dbReference type="NCBIfam" id="NF009967">
    <property type="entry name" value="PRK13430.1"/>
    <property type="match status" value="1"/>
</dbReference>
<comment type="subcellular location">
    <subcellularLocation>
        <location evidence="8">Cell membrane</location>
        <topology evidence="8">Peripheral membrane protein</topology>
    </subcellularLocation>
    <subcellularLocation>
        <location evidence="1">Membrane</location>
    </subcellularLocation>
</comment>
<gene>
    <name evidence="8" type="primary">atpH</name>
    <name evidence="10" type="ORF">ACFSXZ_32460</name>
</gene>
<sequence length="273" mass="29560">MMHATSRESLAAARQRLEELTSDVDTGELRRLGGELTAILDVLLNERVLLRHLADPATAASARGGLATGVFEGKVGEFASNALREVAVLRWSTWRDLADAVELLARQAVLIAAERENTLDETEDELFRFGRVLGSENELRSLLSDGQTPADRRLGLLHTVLDGKAGRDTLELLEQVVRVPRGRSLDVVVGHLAELAAARRQRTVAQVSAAAPLTDEQEERLARVLSQVYGRTISVQVELDPEVLGGLVIRVGDEVIDGSVANRLAMAARGLPA</sequence>
<dbReference type="Gene3D" id="1.10.520.20">
    <property type="entry name" value="N-terminal domain of the delta subunit of the F1F0-ATP synthase"/>
    <property type="match status" value="1"/>
</dbReference>
<protein>
    <recommendedName>
        <fullName evidence="8">ATP synthase subunit delta</fullName>
    </recommendedName>
    <alternativeName>
        <fullName evidence="8">ATP synthase F(1) sector subunit delta</fullName>
    </alternativeName>
    <alternativeName>
        <fullName evidence="8">F-type ATPase subunit delta</fullName>
        <shortName evidence="8">F-ATPase subunit delta</shortName>
    </alternativeName>
</protein>
<reference evidence="11" key="1">
    <citation type="journal article" date="2019" name="Int. J. Syst. Evol. Microbiol.">
        <title>The Global Catalogue of Microorganisms (GCM) 10K type strain sequencing project: providing services to taxonomists for standard genome sequencing and annotation.</title>
        <authorList>
            <consortium name="The Broad Institute Genomics Platform"/>
            <consortium name="The Broad Institute Genome Sequencing Center for Infectious Disease"/>
            <person name="Wu L."/>
            <person name="Ma J."/>
        </authorList>
    </citation>
    <scope>NUCLEOTIDE SEQUENCE [LARGE SCALE GENOMIC DNA]</scope>
    <source>
        <strain evidence="11">CGMCC 4.7645</strain>
    </source>
</reference>
<dbReference type="PRINTS" id="PR00125">
    <property type="entry name" value="ATPASEDELTA"/>
</dbReference>
<evidence type="ECO:0000256" key="2">
    <source>
        <dbReference type="ARBA" id="ARBA00022448"/>
    </source>
</evidence>
<dbReference type="InterPro" id="IPR000711">
    <property type="entry name" value="ATPase_OSCP/dsu"/>
</dbReference>
<keyword evidence="5 8" id="KW-0472">Membrane</keyword>
<evidence type="ECO:0000256" key="9">
    <source>
        <dbReference type="SAM" id="Coils"/>
    </source>
</evidence>
<keyword evidence="11" id="KW-1185">Reference proteome</keyword>
<dbReference type="NCBIfam" id="TIGR01145">
    <property type="entry name" value="ATP_synt_delta"/>
    <property type="match status" value="1"/>
</dbReference>
<evidence type="ECO:0000256" key="7">
    <source>
        <dbReference type="ARBA" id="ARBA00023310"/>
    </source>
</evidence>
<evidence type="ECO:0000256" key="1">
    <source>
        <dbReference type="ARBA" id="ARBA00004370"/>
    </source>
</evidence>
<evidence type="ECO:0000313" key="10">
    <source>
        <dbReference type="EMBL" id="MFD2421051.1"/>
    </source>
</evidence>
<evidence type="ECO:0000256" key="6">
    <source>
        <dbReference type="ARBA" id="ARBA00023196"/>
    </source>
</evidence>
<evidence type="ECO:0000256" key="4">
    <source>
        <dbReference type="ARBA" id="ARBA00023065"/>
    </source>
</evidence>
<evidence type="ECO:0000313" key="11">
    <source>
        <dbReference type="Proteomes" id="UP001597417"/>
    </source>
</evidence>
<accession>A0ABW5G1M7</accession>
<comment type="caution">
    <text evidence="10">The sequence shown here is derived from an EMBL/GenBank/DDBJ whole genome shotgun (WGS) entry which is preliminary data.</text>
</comment>
<keyword evidence="7 8" id="KW-0066">ATP synthesis</keyword>
<evidence type="ECO:0000256" key="5">
    <source>
        <dbReference type="ARBA" id="ARBA00023136"/>
    </source>
</evidence>
<dbReference type="Pfam" id="PF00213">
    <property type="entry name" value="OSCP"/>
    <property type="match status" value="1"/>
</dbReference>
<keyword evidence="2 8" id="KW-0813">Transport</keyword>
<dbReference type="InterPro" id="IPR026015">
    <property type="entry name" value="ATP_synth_OSCP/delta_N_sf"/>
</dbReference>
<dbReference type="HAMAP" id="MF_01416">
    <property type="entry name" value="ATP_synth_delta_bact"/>
    <property type="match status" value="1"/>
</dbReference>
<evidence type="ECO:0000256" key="8">
    <source>
        <dbReference type="HAMAP-Rule" id="MF_01416"/>
    </source>
</evidence>
<dbReference type="Proteomes" id="UP001597417">
    <property type="component" value="Unassembled WGS sequence"/>
</dbReference>
<dbReference type="RefSeq" id="WP_378269427.1">
    <property type="nucleotide sequence ID" value="NZ_JBHUKR010000021.1"/>
</dbReference>
<comment type="similarity">
    <text evidence="8">Belongs to the ATPase delta chain family.</text>
</comment>
<feature type="coiled-coil region" evidence="9">
    <location>
        <begin position="3"/>
        <end position="30"/>
    </location>
</feature>
<comment type="function">
    <text evidence="8">This protein is part of the stalk that links CF(0) to CF(1). It either transmits conformational changes from CF(0) to CF(1) or is implicated in proton conduction.</text>
</comment>
<proteinExistence type="inferred from homology"/>
<dbReference type="EMBL" id="JBHUKR010000021">
    <property type="protein sequence ID" value="MFD2421051.1"/>
    <property type="molecule type" value="Genomic_DNA"/>
</dbReference>
<keyword evidence="8" id="KW-1003">Cell membrane</keyword>
<name>A0ABW5G1M7_9PSEU</name>
<organism evidence="10 11">
    <name type="scientific">Amycolatopsis pigmentata</name>
    <dbReference type="NCBI Taxonomy" id="450801"/>
    <lineage>
        <taxon>Bacteria</taxon>
        <taxon>Bacillati</taxon>
        <taxon>Actinomycetota</taxon>
        <taxon>Actinomycetes</taxon>
        <taxon>Pseudonocardiales</taxon>
        <taxon>Pseudonocardiaceae</taxon>
        <taxon>Amycolatopsis</taxon>
    </lineage>
</organism>
<dbReference type="PROSITE" id="PS00389">
    <property type="entry name" value="ATPASE_DELTA"/>
    <property type="match status" value="1"/>
</dbReference>
<dbReference type="PANTHER" id="PTHR11910">
    <property type="entry name" value="ATP SYNTHASE DELTA CHAIN"/>
    <property type="match status" value="1"/>
</dbReference>
<keyword evidence="9" id="KW-0175">Coiled coil</keyword>
<keyword evidence="3 8" id="KW-0375">Hydrogen ion transport</keyword>
<keyword evidence="4 8" id="KW-0406">Ion transport</keyword>
<keyword evidence="6 8" id="KW-0139">CF(1)</keyword>